<evidence type="ECO:0000313" key="2">
    <source>
        <dbReference type="EMBL" id="KLN59655.1"/>
    </source>
</evidence>
<keyword evidence="3" id="KW-1185">Reference proteome</keyword>
<dbReference type="Proteomes" id="UP000035444">
    <property type="component" value="Unassembled WGS sequence"/>
</dbReference>
<reference evidence="2 3" key="1">
    <citation type="submission" date="2015-03" db="EMBL/GenBank/DDBJ databases">
        <title>Genome Sequence of Kiloniella spongiae MEBiC09566, isolated from a marine sponge.</title>
        <authorList>
            <person name="Shao Z."/>
            <person name="Wang L."/>
            <person name="Li X."/>
        </authorList>
    </citation>
    <scope>NUCLEOTIDE SEQUENCE [LARGE SCALE GENOMIC DNA]</scope>
    <source>
        <strain evidence="2 3">MEBiC09566</strain>
    </source>
</reference>
<organism evidence="2 3">
    <name type="scientific">Kiloniella spongiae</name>
    <dbReference type="NCBI Taxonomy" id="1489064"/>
    <lineage>
        <taxon>Bacteria</taxon>
        <taxon>Pseudomonadati</taxon>
        <taxon>Pseudomonadota</taxon>
        <taxon>Alphaproteobacteria</taxon>
        <taxon>Rhodospirillales</taxon>
        <taxon>Kiloniellaceae</taxon>
        <taxon>Kiloniella</taxon>
    </lineage>
</organism>
<feature type="transmembrane region" description="Helical" evidence="1">
    <location>
        <begin position="52"/>
        <end position="71"/>
    </location>
</feature>
<dbReference type="EMBL" id="LAQL01000012">
    <property type="protein sequence ID" value="KLN59655.1"/>
    <property type="molecule type" value="Genomic_DNA"/>
</dbReference>
<dbReference type="InterPro" id="IPR013879">
    <property type="entry name" value="DUF1761"/>
</dbReference>
<evidence type="ECO:0000256" key="1">
    <source>
        <dbReference type="SAM" id="Phobius"/>
    </source>
</evidence>
<feature type="transmembrane region" description="Helical" evidence="1">
    <location>
        <begin position="106"/>
        <end position="126"/>
    </location>
</feature>
<comment type="caution">
    <text evidence="2">The sequence shown here is derived from an EMBL/GenBank/DDBJ whole genome shotgun (WGS) entry which is preliminary data.</text>
</comment>
<dbReference type="AlphaFoldDB" id="A0A0H2MSM6"/>
<keyword evidence="1" id="KW-0472">Membrane</keyword>
<feature type="transmembrane region" description="Helical" evidence="1">
    <location>
        <begin position="77"/>
        <end position="99"/>
    </location>
</feature>
<proteinExistence type="predicted"/>
<keyword evidence="1" id="KW-1133">Transmembrane helix</keyword>
<sequence>MHEFDSINWIAVLVGTVVSFLVGWAWYSPLLFGKKWAEGSGVELASADKMPVFAMIAQLLALLVLSIVIGITAASNALFTAILAILAVALFIASTGSFVRKSTYAIIVDFFYIILAGVVMIAVQGLL</sequence>
<name>A0A0H2MSM6_9PROT</name>
<gene>
    <name evidence="2" type="ORF">WH96_16550</name>
</gene>
<dbReference type="Pfam" id="PF08570">
    <property type="entry name" value="DUF1761"/>
    <property type="match status" value="1"/>
</dbReference>
<protein>
    <recommendedName>
        <fullName evidence="4">Twitching motility protein PilT</fullName>
    </recommendedName>
</protein>
<keyword evidence="1" id="KW-0812">Transmembrane</keyword>
<feature type="transmembrane region" description="Helical" evidence="1">
    <location>
        <begin position="6"/>
        <end position="32"/>
    </location>
</feature>
<evidence type="ECO:0000313" key="3">
    <source>
        <dbReference type="Proteomes" id="UP000035444"/>
    </source>
</evidence>
<accession>A0A0H2MSM6</accession>
<dbReference type="RefSeq" id="WP_047765335.1">
    <property type="nucleotide sequence ID" value="NZ_LAQL01000012.1"/>
</dbReference>
<evidence type="ECO:0008006" key="4">
    <source>
        <dbReference type="Google" id="ProtNLM"/>
    </source>
</evidence>